<evidence type="ECO:0000259" key="6">
    <source>
        <dbReference type="SMART" id="SM00482"/>
    </source>
</evidence>
<dbReference type="InterPro" id="IPR043502">
    <property type="entry name" value="DNA/RNA_pol_sf"/>
</dbReference>
<dbReference type="SMART" id="SM00482">
    <property type="entry name" value="POLAc"/>
    <property type="match status" value="1"/>
</dbReference>
<feature type="domain" description="DNA-directed DNA polymerase family A palm" evidence="6">
    <location>
        <begin position="100"/>
        <end position="319"/>
    </location>
</feature>
<dbReference type="PANTHER" id="PTHR10133:SF62">
    <property type="entry name" value="DNA POLYMERASE THETA"/>
    <property type="match status" value="1"/>
</dbReference>
<dbReference type="Pfam" id="PF00476">
    <property type="entry name" value="DNA_pol_A"/>
    <property type="match status" value="1"/>
</dbReference>
<comment type="caution">
    <text evidence="7">The sequence shown here is derived from an EMBL/GenBank/DDBJ whole genome shotgun (WGS) entry which is preliminary data.</text>
</comment>
<dbReference type="PROSITE" id="PS00447">
    <property type="entry name" value="DNA_POLYMERASE_A"/>
    <property type="match status" value="1"/>
</dbReference>
<reference evidence="7 8" key="1">
    <citation type="journal article" date="2015" name="Nature">
        <title>rRNA introns, odd ribosomes, and small enigmatic genomes across a large radiation of phyla.</title>
        <authorList>
            <person name="Brown C.T."/>
            <person name="Hug L.A."/>
            <person name="Thomas B.C."/>
            <person name="Sharon I."/>
            <person name="Castelle C.J."/>
            <person name="Singh A."/>
            <person name="Wilkins M.J."/>
            <person name="Williams K.H."/>
            <person name="Banfield J.F."/>
        </authorList>
    </citation>
    <scope>NUCLEOTIDE SEQUENCE [LARGE SCALE GENOMIC DNA]</scope>
</reference>
<dbReference type="GO" id="GO:0006261">
    <property type="term" value="P:DNA-templated DNA replication"/>
    <property type="evidence" value="ECO:0007669"/>
    <property type="project" value="InterPro"/>
</dbReference>
<dbReference type="InterPro" id="IPR019760">
    <property type="entry name" value="DNA-dir_DNA_pol_A_CS"/>
</dbReference>
<dbReference type="AlphaFoldDB" id="A0A0G1PDK5"/>
<keyword evidence="4" id="KW-0239">DNA-directed DNA polymerase</keyword>
<dbReference type="Gene3D" id="1.20.1060.10">
    <property type="entry name" value="Taq DNA Polymerase, Chain T, domain 4"/>
    <property type="match status" value="1"/>
</dbReference>
<evidence type="ECO:0000256" key="3">
    <source>
        <dbReference type="ARBA" id="ARBA00022695"/>
    </source>
</evidence>
<feature type="non-terminal residue" evidence="7">
    <location>
        <position position="1"/>
    </location>
</feature>
<dbReference type="PANTHER" id="PTHR10133">
    <property type="entry name" value="DNA POLYMERASE I"/>
    <property type="match status" value="1"/>
</dbReference>
<dbReference type="Proteomes" id="UP000034732">
    <property type="component" value="Unassembled WGS sequence"/>
</dbReference>
<dbReference type="Gene3D" id="3.30.70.370">
    <property type="match status" value="1"/>
</dbReference>
<keyword evidence="2" id="KW-0808">Transferase</keyword>
<sequence length="356" mass="40348">DMININSQVQLMELFNNKLGLNIPSTNDAILNRVNNPIVKLLRDYRGYAKLVSTYGENLLQKINPVTGRLHPSFLQIATATGRFACNDPNVQNIPRNSKEFAFRECFNPAPGYKIVDADFSNFEMRILADFSGDEKMINALKNELDIHSYTASLMFDKPYSNDFKKKFPELRQMAKPIGFGLMYGMGAPGLVGRIYAETGKEITVEESDQLINKFFQSYPRVKSFLDKMAKNAQKNGWSSTPAGRKRWYHLPDKDDIDYRRKLSSIGREAKNHPIQGTNADAIKYALVFAHERMVKDKIDGAIILTVHDEIACEVREDQAQDFAPALASEMVRAGELFLKKVPVVSQPFVGDVWEH</sequence>
<evidence type="ECO:0000313" key="8">
    <source>
        <dbReference type="Proteomes" id="UP000034732"/>
    </source>
</evidence>
<dbReference type="GO" id="GO:0003887">
    <property type="term" value="F:DNA-directed DNA polymerase activity"/>
    <property type="evidence" value="ECO:0007669"/>
    <property type="project" value="UniProtKB-KW"/>
</dbReference>
<gene>
    <name evidence="7" type="ORF">UX44_C0010G0001</name>
</gene>
<comment type="catalytic activity">
    <reaction evidence="5">
        <text>DNA(n) + a 2'-deoxyribonucleoside 5'-triphosphate = DNA(n+1) + diphosphate</text>
        <dbReference type="Rhea" id="RHEA:22508"/>
        <dbReference type="Rhea" id="RHEA-COMP:17339"/>
        <dbReference type="Rhea" id="RHEA-COMP:17340"/>
        <dbReference type="ChEBI" id="CHEBI:33019"/>
        <dbReference type="ChEBI" id="CHEBI:61560"/>
        <dbReference type="ChEBI" id="CHEBI:173112"/>
        <dbReference type="EC" id="2.7.7.7"/>
    </reaction>
</comment>
<dbReference type="EMBL" id="LCMF01000010">
    <property type="protein sequence ID" value="KKU30884.1"/>
    <property type="molecule type" value="Genomic_DNA"/>
</dbReference>
<evidence type="ECO:0000256" key="4">
    <source>
        <dbReference type="ARBA" id="ARBA00022932"/>
    </source>
</evidence>
<organism evidence="7 8">
    <name type="scientific">candidate division WWE3 bacterium GW2011_GWA1_46_21</name>
    <dbReference type="NCBI Taxonomy" id="1619107"/>
    <lineage>
        <taxon>Bacteria</taxon>
        <taxon>Katanobacteria</taxon>
    </lineage>
</organism>
<protein>
    <recommendedName>
        <fullName evidence="1">DNA-directed DNA polymerase</fullName>
        <ecNumber evidence="1">2.7.7.7</ecNumber>
    </recommendedName>
</protein>
<evidence type="ECO:0000313" key="7">
    <source>
        <dbReference type="EMBL" id="KKU30884.1"/>
    </source>
</evidence>
<dbReference type="InterPro" id="IPR001098">
    <property type="entry name" value="DNA-dir_DNA_pol_A_palm_dom"/>
</dbReference>
<dbReference type="SUPFAM" id="SSF56672">
    <property type="entry name" value="DNA/RNA polymerases"/>
    <property type="match status" value="1"/>
</dbReference>
<dbReference type="PRINTS" id="PR00868">
    <property type="entry name" value="DNAPOLI"/>
</dbReference>
<evidence type="ECO:0000256" key="2">
    <source>
        <dbReference type="ARBA" id="ARBA00022679"/>
    </source>
</evidence>
<accession>A0A0G1PDK5</accession>
<keyword evidence="3" id="KW-0548">Nucleotidyltransferase</keyword>
<evidence type="ECO:0000256" key="5">
    <source>
        <dbReference type="ARBA" id="ARBA00049244"/>
    </source>
</evidence>
<dbReference type="GO" id="GO:0003677">
    <property type="term" value="F:DNA binding"/>
    <property type="evidence" value="ECO:0007669"/>
    <property type="project" value="InterPro"/>
</dbReference>
<dbReference type="GO" id="GO:0006302">
    <property type="term" value="P:double-strand break repair"/>
    <property type="evidence" value="ECO:0007669"/>
    <property type="project" value="TreeGrafter"/>
</dbReference>
<proteinExistence type="predicted"/>
<evidence type="ECO:0000256" key="1">
    <source>
        <dbReference type="ARBA" id="ARBA00012417"/>
    </source>
</evidence>
<name>A0A0G1PDK5_UNCKA</name>
<dbReference type="InterPro" id="IPR002298">
    <property type="entry name" value="DNA_polymerase_A"/>
</dbReference>
<dbReference type="EC" id="2.7.7.7" evidence="1"/>
<dbReference type="Gene3D" id="1.10.150.20">
    <property type="entry name" value="5' to 3' exonuclease, C-terminal subdomain"/>
    <property type="match status" value="1"/>
</dbReference>